<dbReference type="HOGENOM" id="CLU_713031_0_0_0"/>
<keyword evidence="1" id="KW-0732">Signal</keyword>
<sequence>MFRCVGKMFMIGALAIVMGGCGGQFVDATKAEKEARNACTFRSQASMKQCLEDEKLKIAARKQREQSQAHDSWKQMSVGMHAPDPAGGATAVAIDPLHPNIVYAALPPRLYKSIDAGESWSMLNHSTALPPNTRADLAFLAIDPVAPDTIYATTRYMQMIKSIDGGITWLPADTQARARWDNPEFWVLNFPNSLPQETTGLLFTSLNLNTLLWGTSGYAMKSIDGGTTWKALRKGLPPGSVRLSALATDPSNPATLYLGTDALGIWKSRDGGDHWEDLHRPMMPGIKALAVNPTNSSTVYAAGLFGISKSIDGGATWNMSNRGLIKGNTVYSLAIDPVASDTVYAGTFKGVFKSNDAGENWTEASTGLFPAERRADVNQVRMLAIHPADPNTIYAATTFGLYKTTRGGTP</sequence>
<dbReference type="Proteomes" id="UP000001660">
    <property type="component" value="Chromosome"/>
</dbReference>
<dbReference type="PROSITE" id="PS51257">
    <property type="entry name" value="PROKAR_LIPOPROTEIN"/>
    <property type="match status" value="1"/>
</dbReference>
<dbReference type="PANTHER" id="PTHR43739">
    <property type="entry name" value="XYLOGLUCANASE (EUROFUNG)"/>
    <property type="match status" value="1"/>
</dbReference>
<feature type="signal peptide" evidence="1">
    <location>
        <begin position="1"/>
        <end position="19"/>
    </location>
</feature>
<dbReference type="KEGG" id="nde:NIDE0704"/>
<evidence type="ECO:0008006" key="4">
    <source>
        <dbReference type="Google" id="ProtNLM"/>
    </source>
</evidence>
<evidence type="ECO:0000313" key="2">
    <source>
        <dbReference type="EMBL" id="CBK40472.1"/>
    </source>
</evidence>
<dbReference type="InterPro" id="IPR015943">
    <property type="entry name" value="WD40/YVTN_repeat-like_dom_sf"/>
</dbReference>
<dbReference type="Gene3D" id="2.130.10.10">
    <property type="entry name" value="YVTN repeat-like/Quinoprotein amine dehydrogenase"/>
    <property type="match status" value="3"/>
</dbReference>
<protein>
    <recommendedName>
        <fullName evidence="4">Sortilin N-terminal domain-containing protein</fullName>
    </recommendedName>
</protein>
<accession>D8PB63</accession>
<dbReference type="PANTHER" id="PTHR43739:SF5">
    <property type="entry name" value="EXO-ALPHA-SIALIDASE"/>
    <property type="match status" value="1"/>
</dbReference>
<feature type="chain" id="PRO_5003119788" description="Sortilin N-terminal domain-containing protein" evidence="1">
    <location>
        <begin position="20"/>
        <end position="410"/>
    </location>
</feature>
<name>D8PB63_9BACT</name>
<gene>
    <name evidence="2" type="ORF">NIDE0704</name>
</gene>
<proteinExistence type="predicted"/>
<dbReference type="EMBL" id="FP929003">
    <property type="protein sequence ID" value="CBK40472.1"/>
    <property type="molecule type" value="Genomic_DNA"/>
</dbReference>
<dbReference type="CDD" id="cd15482">
    <property type="entry name" value="Sialidase_non-viral"/>
    <property type="match status" value="1"/>
</dbReference>
<dbReference type="STRING" id="330214.NIDE0704"/>
<evidence type="ECO:0000313" key="3">
    <source>
        <dbReference type="Proteomes" id="UP000001660"/>
    </source>
</evidence>
<organism evidence="2 3">
    <name type="scientific">Nitrospira defluvii</name>
    <dbReference type="NCBI Taxonomy" id="330214"/>
    <lineage>
        <taxon>Bacteria</taxon>
        <taxon>Pseudomonadati</taxon>
        <taxon>Nitrospirota</taxon>
        <taxon>Nitrospiria</taxon>
        <taxon>Nitrospirales</taxon>
        <taxon>Nitrospiraceae</taxon>
        <taxon>Nitrospira</taxon>
    </lineage>
</organism>
<keyword evidence="3" id="KW-1185">Reference proteome</keyword>
<dbReference type="SUPFAM" id="SSF110296">
    <property type="entry name" value="Oligoxyloglucan reducing end-specific cellobiohydrolase"/>
    <property type="match status" value="2"/>
</dbReference>
<dbReference type="OrthoDB" id="9767885at2"/>
<reference evidence="2 3" key="1">
    <citation type="journal article" date="2010" name="Proc. Natl. Acad. Sci. U.S.A.">
        <title>A Nitrospira metagenome illuminates the physiology and evolution of globally important nitrite-oxidizing bacteria.</title>
        <authorList>
            <person name="Lucker S."/>
            <person name="Wagner M."/>
            <person name="Maixner F."/>
            <person name="Pelletier E."/>
            <person name="Koch H."/>
            <person name="Vacherie B."/>
            <person name="Rattei T."/>
            <person name="Sinninghe Damste J."/>
            <person name="Spieck E."/>
            <person name="Le Paslier D."/>
            <person name="Daims H."/>
        </authorList>
    </citation>
    <scope>NUCLEOTIDE SEQUENCE [LARGE SCALE GENOMIC DNA]</scope>
</reference>
<dbReference type="GO" id="GO:0010411">
    <property type="term" value="P:xyloglucan metabolic process"/>
    <property type="evidence" value="ECO:0007669"/>
    <property type="project" value="TreeGrafter"/>
</dbReference>
<dbReference type="InterPro" id="IPR052025">
    <property type="entry name" value="Xyloglucanase_GH74"/>
</dbReference>
<dbReference type="AlphaFoldDB" id="D8PB63"/>
<evidence type="ECO:0000256" key="1">
    <source>
        <dbReference type="SAM" id="SignalP"/>
    </source>
</evidence>
<dbReference type="eggNOG" id="COG4447">
    <property type="taxonomic scope" value="Bacteria"/>
</dbReference>